<evidence type="ECO:0000256" key="7">
    <source>
        <dbReference type="PROSITE-ProRule" id="PRU10086"/>
    </source>
</evidence>
<dbReference type="PANTHER" id="PTHR10381:SF15">
    <property type="entry name" value="CHLOROPLASTIC ATP-DEPENDENT CLP PROTEASE PROTEOLYTIC SUBUNIT 1"/>
    <property type="match status" value="1"/>
</dbReference>
<dbReference type="InterPro" id="IPR029045">
    <property type="entry name" value="ClpP/crotonase-like_dom_sf"/>
</dbReference>
<dbReference type="Gene3D" id="3.90.226.10">
    <property type="entry name" value="2-enoyl-CoA Hydratase, Chain A, domain 1"/>
    <property type="match status" value="2"/>
</dbReference>
<protein>
    <recommendedName>
        <fullName evidence="8">ATP-dependent Clp protease proteolytic subunit</fullName>
    </recommendedName>
</protein>
<dbReference type="GO" id="GO:0006515">
    <property type="term" value="P:protein quality control for misfolded or incompletely synthesized proteins"/>
    <property type="evidence" value="ECO:0007669"/>
    <property type="project" value="TreeGrafter"/>
</dbReference>
<dbReference type="EMBL" id="MK085995">
    <property type="protein sequence ID" value="QBX98245.1"/>
    <property type="molecule type" value="Genomic_DNA"/>
</dbReference>
<dbReference type="GeneID" id="40351366"/>
<dbReference type="CDD" id="cd07017">
    <property type="entry name" value="S14_ClpP_2"/>
    <property type="match status" value="1"/>
</dbReference>
<dbReference type="InterPro" id="IPR033135">
    <property type="entry name" value="ClpP_His_AS"/>
</dbReference>
<organism evidence="10">
    <name type="scientific">Chloroparvula pacifica</name>
    <dbReference type="NCBI Taxonomy" id="1883388"/>
    <lineage>
        <taxon>Eukaryota</taxon>
        <taxon>Viridiplantae</taxon>
        <taxon>Chlorophyta</taxon>
        <taxon>Chloropicophyceae</taxon>
        <taxon>Chloropicales</taxon>
        <taxon>Chloropicaceae</taxon>
        <taxon>Chloroparvula</taxon>
    </lineage>
</organism>
<feature type="compositionally biased region" description="Polar residues" evidence="9">
    <location>
        <begin position="72"/>
        <end position="86"/>
    </location>
</feature>
<dbReference type="AlphaFoldDB" id="A0A4D6C3F8"/>
<dbReference type="RefSeq" id="YP_009646575.1">
    <property type="nucleotide sequence ID" value="NC_042489.1"/>
</dbReference>
<keyword evidence="2 10" id="KW-0934">Plastid</keyword>
<gene>
    <name evidence="10" type="primary">clpP</name>
</gene>
<comment type="catalytic activity">
    <reaction evidence="6 7">
        <text>Hydrolysis of proteins to small peptides in the presence of ATP and magnesium. alpha-casein is the usual test substrate. In the absence of ATP, only oligopeptides shorter than five residues are hydrolyzed (such as succinyl-Leu-Tyr-|-NHMec, and Leu-Tyr-Leu-|-Tyr-Trp, in which cleavage of the -Tyr-|-Leu- and -Tyr-|-Trp bonds also occurs).</text>
        <dbReference type="EC" id="3.4.21.92"/>
    </reaction>
</comment>
<name>A0A4D6C3F8_9CHLO</name>
<geneLocation type="chloroplast" evidence="10"/>
<dbReference type="GO" id="GO:0004176">
    <property type="term" value="F:ATP-dependent peptidase activity"/>
    <property type="evidence" value="ECO:0007669"/>
    <property type="project" value="InterPro"/>
</dbReference>
<dbReference type="InterPro" id="IPR023562">
    <property type="entry name" value="ClpP/TepA"/>
</dbReference>
<dbReference type="Pfam" id="PF00574">
    <property type="entry name" value="CLP_protease"/>
    <property type="match status" value="2"/>
</dbReference>
<evidence type="ECO:0000256" key="5">
    <source>
        <dbReference type="ARBA" id="ARBA00022825"/>
    </source>
</evidence>
<dbReference type="SUPFAM" id="SSF52096">
    <property type="entry name" value="ClpP/crotonase"/>
    <property type="match status" value="1"/>
</dbReference>
<dbReference type="PROSITE" id="PS00382">
    <property type="entry name" value="CLP_PROTEASE_HIS"/>
    <property type="match status" value="1"/>
</dbReference>
<keyword evidence="4" id="KW-0378">Hydrolase</keyword>
<feature type="compositionally biased region" description="Low complexity" evidence="9">
    <location>
        <begin position="62"/>
        <end position="71"/>
    </location>
</feature>
<comment type="similarity">
    <text evidence="1 8">Belongs to the peptidase S14 family.</text>
</comment>
<accession>A0A4D6C3F8</accession>
<feature type="region of interest" description="Disordered" evidence="9">
    <location>
        <begin position="59"/>
        <end position="86"/>
    </location>
</feature>
<keyword evidence="10" id="KW-0150">Chloroplast</keyword>
<evidence type="ECO:0000256" key="1">
    <source>
        <dbReference type="ARBA" id="ARBA00007039"/>
    </source>
</evidence>
<dbReference type="InterPro" id="IPR001907">
    <property type="entry name" value="ClpP"/>
</dbReference>
<evidence type="ECO:0000256" key="3">
    <source>
        <dbReference type="ARBA" id="ARBA00022670"/>
    </source>
</evidence>
<evidence type="ECO:0000256" key="4">
    <source>
        <dbReference type="ARBA" id="ARBA00022801"/>
    </source>
</evidence>
<evidence type="ECO:0000256" key="6">
    <source>
        <dbReference type="ARBA" id="ARBA00034021"/>
    </source>
</evidence>
<evidence type="ECO:0000256" key="9">
    <source>
        <dbReference type="SAM" id="MobiDB-lite"/>
    </source>
</evidence>
<dbReference type="GO" id="GO:0009368">
    <property type="term" value="C:endopeptidase Clp complex"/>
    <property type="evidence" value="ECO:0007669"/>
    <property type="project" value="TreeGrafter"/>
</dbReference>
<dbReference type="PANTHER" id="PTHR10381">
    <property type="entry name" value="ATP-DEPENDENT CLP PROTEASE PROTEOLYTIC SUBUNIT"/>
    <property type="match status" value="1"/>
</dbReference>
<feature type="active site" evidence="7">
    <location>
        <position position="204"/>
    </location>
</feature>
<dbReference type="GO" id="GO:0009536">
    <property type="term" value="C:plastid"/>
    <property type="evidence" value="ECO:0007669"/>
    <property type="project" value="UniProtKB-ARBA"/>
</dbReference>
<evidence type="ECO:0000313" key="10">
    <source>
        <dbReference type="EMBL" id="QBX98245.1"/>
    </source>
</evidence>
<keyword evidence="5" id="KW-0720">Serine protease</keyword>
<dbReference type="GO" id="GO:0051117">
    <property type="term" value="F:ATPase binding"/>
    <property type="evidence" value="ECO:0007669"/>
    <property type="project" value="TreeGrafter"/>
</dbReference>
<evidence type="ECO:0000256" key="2">
    <source>
        <dbReference type="ARBA" id="ARBA00022640"/>
    </source>
</evidence>
<evidence type="ECO:0000256" key="8">
    <source>
        <dbReference type="RuleBase" id="RU003567"/>
    </source>
</evidence>
<dbReference type="PRINTS" id="PR00127">
    <property type="entry name" value="CLPPROTEASEP"/>
</dbReference>
<dbReference type="GO" id="GO:0004252">
    <property type="term" value="F:serine-type endopeptidase activity"/>
    <property type="evidence" value="ECO:0007669"/>
    <property type="project" value="UniProtKB-EC"/>
</dbReference>
<reference evidence="10" key="1">
    <citation type="journal article" date="2019" name="Genome Biol. Evol.">
        <title>Tracing the Evolution of the Plastome and Mitogenome in the Chloropicophyceae Uncovered Convergent tRNA Gene Losses and a Variant Plastid Genetic Code.</title>
        <authorList>
            <person name="Turmel M."/>
            <person name="Dos Santos A.L."/>
            <person name="Otis C."/>
            <person name="Sergerie R."/>
            <person name="Lemieux C."/>
        </authorList>
    </citation>
    <scope>NUCLEOTIDE SEQUENCE</scope>
</reference>
<proteinExistence type="inferred from homology"/>
<keyword evidence="3 10" id="KW-0645">Protease</keyword>
<sequence>MPVGVPKVPFLLNEQKGSDWVDLYNYMYHQGILFLCHELDDELTNQLIGSMLFLEHKNRVDSPSSSQSSSSTKDSGNNQNRPNWYSKSPYGNDLALWDDFLKFLIENEWEQEKDYEFYLLKEEVSKIRQSSIRKNSDDSELQLIINSQGGSVTCGLALFDTMQFLSTKTTTLCAGLAASVASFVLAGGDEGFRYSLPNARIMIHQPEGATRGQASEVLEESLEVLRIRRKVARLYAFRTGVSLPRIAADMDRDFFISASQAREYGLIDYIVKTIKNKPNVDDNSALGFN</sequence>